<organism evidence="1">
    <name type="scientific">marine metagenome</name>
    <dbReference type="NCBI Taxonomy" id="408172"/>
    <lineage>
        <taxon>unclassified sequences</taxon>
        <taxon>metagenomes</taxon>
        <taxon>ecological metagenomes</taxon>
    </lineage>
</organism>
<dbReference type="AlphaFoldDB" id="A0A382LLR7"/>
<evidence type="ECO:0000313" key="1">
    <source>
        <dbReference type="EMBL" id="SVC36042.1"/>
    </source>
</evidence>
<proteinExistence type="predicted"/>
<name>A0A382LLR7_9ZZZZ</name>
<accession>A0A382LLR7</accession>
<feature type="non-terminal residue" evidence="1">
    <location>
        <position position="220"/>
    </location>
</feature>
<gene>
    <name evidence="1" type="ORF">METZ01_LOCUS288896</name>
</gene>
<dbReference type="EMBL" id="UINC01087038">
    <property type="protein sequence ID" value="SVC36042.1"/>
    <property type="molecule type" value="Genomic_DNA"/>
</dbReference>
<protein>
    <submittedName>
        <fullName evidence="1">Uncharacterized protein</fullName>
    </submittedName>
</protein>
<sequence>MVSLVFEKTGWLNRYLSYRAATPFVLSEQYRNLAEGKSGEEIFDDCLYKEVKENGILLGCPVITESLAEMAEELDFPQQRGGTVLLYLETMFSIAMIENQILTSTSQNDSTDSYQLRLLNILLLVLKYHFPQSYYRIPKEVPLTELLEQNESLNGVLTKLEESLIDAVTLPGYSSLGNRQNIFAFSKLYFFLLWARETTRNDSSTPGKYIEMDKQLRQEM</sequence>
<reference evidence="1" key="1">
    <citation type="submission" date="2018-05" db="EMBL/GenBank/DDBJ databases">
        <authorList>
            <person name="Lanie J.A."/>
            <person name="Ng W.-L."/>
            <person name="Kazmierczak K.M."/>
            <person name="Andrzejewski T.M."/>
            <person name="Davidsen T.M."/>
            <person name="Wayne K.J."/>
            <person name="Tettelin H."/>
            <person name="Glass J.I."/>
            <person name="Rusch D."/>
            <person name="Podicherti R."/>
            <person name="Tsui H.-C.T."/>
            <person name="Winkler M.E."/>
        </authorList>
    </citation>
    <scope>NUCLEOTIDE SEQUENCE</scope>
</reference>